<organism evidence="3 4">
    <name type="scientific">Mycteria americana</name>
    <name type="common">Wood stork</name>
    <dbReference type="NCBI Taxonomy" id="33587"/>
    <lineage>
        <taxon>Eukaryota</taxon>
        <taxon>Metazoa</taxon>
        <taxon>Chordata</taxon>
        <taxon>Craniata</taxon>
        <taxon>Vertebrata</taxon>
        <taxon>Euteleostomi</taxon>
        <taxon>Archelosauria</taxon>
        <taxon>Archosauria</taxon>
        <taxon>Dinosauria</taxon>
        <taxon>Saurischia</taxon>
        <taxon>Theropoda</taxon>
        <taxon>Coelurosauria</taxon>
        <taxon>Aves</taxon>
        <taxon>Neognathae</taxon>
        <taxon>Neoaves</taxon>
        <taxon>Aequornithes</taxon>
        <taxon>Ciconiiformes</taxon>
        <taxon>Ciconiidae</taxon>
        <taxon>Mycteria</taxon>
    </lineage>
</organism>
<dbReference type="Proteomes" id="UP001333110">
    <property type="component" value="Unassembled WGS sequence"/>
</dbReference>
<protein>
    <submittedName>
        <fullName evidence="3">Uncharacterized protein</fullName>
    </submittedName>
</protein>
<reference evidence="3 4" key="1">
    <citation type="journal article" date="2023" name="J. Hered.">
        <title>Chromosome-level genome of the wood stork (Mycteria americana) provides insight into avian chromosome evolution.</title>
        <authorList>
            <person name="Flamio R. Jr."/>
            <person name="Ramstad K.M."/>
        </authorList>
    </citation>
    <scope>NUCLEOTIDE SEQUENCE [LARGE SCALE GENOMIC DNA]</scope>
    <source>
        <strain evidence="3">JAX WOST 10</strain>
    </source>
</reference>
<dbReference type="CDD" id="cd20244">
    <property type="entry name" value="Toddler"/>
    <property type="match status" value="1"/>
</dbReference>
<comment type="caution">
    <text evidence="3">The sequence shown here is derived from an EMBL/GenBank/DDBJ whole genome shotgun (WGS) entry which is preliminary data.</text>
</comment>
<proteinExistence type="predicted"/>
<evidence type="ECO:0000313" key="4">
    <source>
        <dbReference type="Proteomes" id="UP001333110"/>
    </source>
</evidence>
<keyword evidence="2" id="KW-0732">Signal</keyword>
<feature type="chain" id="PRO_5042950958" evidence="2">
    <location>
        <begin position="23"/>
        <end position="164"/>
    </location>
</feature>
<name>A0AAN7NU93_MYCAM</name>
<dbReference type="GO" id="GO:0031704">
    <property type="term" value="F:apelin receptor binding"/>
    <property type="evidence" value="ECO:0007669"/>
    <property type="project" value="InterPro"/>
</dbReference>
<dbReference type="Pfam" id="PF22050">
    <property type="entry name" value="Toddler"/>
    <property type="match status" value="1"/>
</dbReference>
<gene>
    <name evidence="3" type="ORF">QYF61_005668</name>
</gene>
<accession>A0AAN7NU93</accession>
<evidence type="ECO:0000313" key="3">
    <source>
        <dbReference type="EMBL" id="KAK4818091.1"/>
    </source>
</evidence>
<dbReference type="GO" id="GO:0060183">
    <property type="term" value="P:apelin receptor signaling pathway"/>
    <property type="evidence" value="ECO:0007669"/>
    <property type="project" value="InterPro"/>
</dbReference>
<dbReference type="AlphaFoldDB" id="A0AAN7NU93"/>
<feature type="region of interest" description="Disordered" evidence="1">
    <location>
        <begin position="140"/>
        <end position="164"/>
    </location>
</feature>
<dbReference type="GO" id="GO:0007507">
    <property type="term" value="P:heart development"/>
    <property type="evidence" value="ECO:0007669"/>
    <property type="project" value="InterPro"/>
</dbReference>
<feature type="signal peptide" evidence="2">
    <location>
        <begin position="1"/>
        <end position="22"/>
    </location>
</feature>
<evidence type="ECO:0000256" key="1">
    <source>
        <dbReference type="SAM" id="MobiDB-lite"/>
    </source>
</evidence>
<dbReference type="InterPro" id="IPR047853">
    <property type="entry name" value="ELA"/>
</dbReference>
<evidence type="ECO:0000256" key="2">
    <source>
        <dbReference type="SAM" id="SignalP"/>
    </source>
</evidence>
<keyword evidence="4" id="KW-1185">Reference proteome</keyword>
<sequence>MRLQLLLCIVFFLLASLLPADGHRPASLALRRKLHRHGCSHRRCMPLHSRAFDDGCDFTRPPVVRPEKGGVGRALPLSPPAGARLARGAGLAARRVIPARASAPRANAFAEAGREAPGSAEQDELVPCKALSLLAKLRGEQRDERKGGTKRQLELERRLRDFKR</sequence>
<dbReference type="EMBL" id="JAUNZN010000007">
    <property type="protein sequence ID" value="KAK4818091.1"/>
    <property type="molecule type" value="Genomic_DNA"/>
</dbReference>